<keyword evidence="2" id="KW-1185">Reference proteome</keyword>
<dbReference type="AlphaFoldDB" id="A0A392QFV6"/>
<comment type="caution">
    <text evidence="1">The sequence shown here is derived from an EMBL/GenBank/DDBJ whole genome shotgun (WGS) entry which is preliminary data.</text>
</comment>
<dbReference type="EMBL" id="LXQA010135206">
    <property type="protein sequence ID" value="MCI23291.1"/>
    <property type="molecule type" value="Genomic_DNA"/>
</dbReference>
<dbReference type="Proteomes" id="UP000265520">
    <property type="component" value="Unassembled WGS sequence"/>
</dbReference>
<feature type="non-terminal residue" evidence="1">
    <location>
        <position position="82"/>
    </location>
</feature>
<protein>
    <submittedName>
        <fullName evidence="1">Uncharacterized protein</fullName>
    </submittedName>
</protein>
<organism evidence="1 2">
    <name type="scientific">Trifolium medium</name>
    <dbReference type="NCBI Taxonomy" id="97028"/>
    <lineage>
        <taxon>Eukaryota</taxon>
        <taxon>Viridiplantae</taxon>
        <taxon>Streptophyta</taxon>
        <taxon>Embryophyta</taxon>
        <taxon>Tracheophyta</taxon>
        <taxon>Spermatophyta</taxon>
        <taxon>Magnoliopsida</taxon>
        <taxon>eudicotyledons</taxon>
        <taxon>Gunneridae</taxon>
        <taxon>Pentapetalae</taxon>
        <taxon>rosids</taxon>
        <taxon>fabids</taxon>
        <taxon>Fabales</taxon>
        <taxon>Fabaceae</taxon>
        <taxon>Papilionoideae</taxon>
        <taxon>50 kb inversion clade</taxon>
        <taxon>NPAAA clade</taxon>
        <taxon>Hologalegina</taxon>
        <taxon>IRL clade</taxon>
        <taxon>Trifolieae</taxon>
        <taxon>Trifolium</taxon>
    </lineage>
</organism>
<accession>A0A392QFV6</accession>
<reference evidence="1 2" key="1">
    <citation type="journal article" date="2018" name="Front. Plant Sci.">
        <title>Red Clover (Trifolium pratense) and Zigzag Clover (T. medium) - A Picture of Genomic Similarities and Differences.</title>
        <authorList>
            <person name="Dluhosova J."/>
            <person name="Istvanek J."/>
            <person name="Nedelnik J."/>
            <person name="Repkova J."/>
        </authorList>
    </citation>
    <scope>NUCLEOTIDE SEQUENCE [LARGE SCALE GENOMIC DNA]</scope>
    <source>
        <strain evidence="2">cv. 10/8</strain>
        <tissue evidence="1">Leaf</tissue>
    </source>
</reference>
<evidence type="ECO:0000313" key="1">
    <source>
        <dbReference type="EMBL" id="MCI23291.1"/>
    </source>
</evidence>
<sequence length="82" mass="9455">MKDVIFIMPNELSAEFAAVKNKIRDALDKLEKMFQEDLKAKLHGHIEKLVKAIEDADVKMITNSPHLYQEDLFVLNCIDRAI</sequence>
<name>A0A392QFV6_9FABA</name>
<evidence type="ECO:0000313" key="2">
    <source>
        <dbReference type="Proteomes" id="UP000265520"/>
    </source>
</evidence>
<proteinExistence type="predicted"/>